<dbReference type="AlphaFoldDB" id="A0A078KZ04"/>
<evidence type="ECO:0000313" key="3">
    <source>
        <dbReference type="Proteomes" id="UP000044071"/>
    </source>
</evidence>
<proteinExistence type="predicted"/>
<name>A0A078KZ04_9GAMM</name>
<dbReference type="Proteomes" id="UP000044071">
    <property type="component" value="Unassembled WGS sequence"/>
</dbReference>
<protein>
    <recommendedName>
        <fullName evidence="4">Secreted protein</fullName>
    </recommendedName>
</protein>
<gene>
    <name evidence="2" type="ORF">BN59_02479</name>
</gene>
<dbReference type="EMBL" id="CCSB01000003">
    <property type="protein sequence ID" value="CDZ78171.1"/>
    <property type="molecule type" value="Genomic_DNA"/>
</dbReference>
<accession>A0A078KZ04</accession>
<feature type="chain" id="PRO_5009744116" description="Secreted protein" evidence="1">
    <location>
        <begin position="23"/>
        <end position="216"/>
    </location>
</feature>
<dbReference type="OrthoDB" id="5646369at2"/>
<evidence type="ECO:0008006" key="4">
    <source>
        <dbReference type="Google" id="ProtNLM"/>
    </source>
</evidence>
<sequence length="216" mass="24603">MNKLLGMLSPLLLLAQIPNALAAIDPYRLVKVTNDNNPQCVEYFTYKDGLYCSTSTNPDSVAVDPKIKDYETQKIVFDDRPWQAVWGKDGNDITTVEYIPAGDKIDQWHELVTSQFIPGLQNKTTPKDFAETMIKQMHDSGFNPTINMIKETADQVIFEFRISSPANLKQNEIQIITKGKKGFYILHYVIKESDMGQANREKWLQNLQKSKINPSS</sequence>
<reference evidence="2 3" key="1">
    <citation type="submission" date="2014-06" db="EMBL/GenBank/DDBJ databases">
        <authorList>
            <person name="Urmite Genomes Urmite Genomes"/>
        </authorList>
    </citation>
    <scope>NUCLEOTIDE SEQUENCE [LARGE SCALE GENOMIC DNA]</scope>
</reference>
<dbReference type="STRING" id="1034943.BN59_02479"/>
<feature type="signal peptide" evidence="1">
    <location>
        <begin position="1"/>
        <end position="22"/>
    </location>
</feature>
<dbReference type="RefSeq" id="WP_043874704.1">
    <property type="nucleotide sequence ID" value="NZ_CCVW01000003.1"/>
</dbReference>
<dbReference type="eggNOG" id="ENOG502ZGK5">
    <property type="taxonomic scope" value="Bacteria"/>
</dbReference>
<evidence type="ECO:0000256" key="1">
    <source>
        <dbReference type="SAM" id="SignalP"/>
    </source>
</evidence>
<keyword evidence="1" id="KW-0732">Signal</keyword>
<organism evidence="2 3">
    <name type="scientific">Legionella massiliensis</name>
    <dbReference type="NCBI Taxonomy" id="1034943"/>
    <lineage>
        <taxon>Bacteria</taxon>
        <taxon>Pseudomonadati</taxon>
        <taxon>Pseudomonadota</taxon>
        <taxon>Gammaproteobacteria</taxon>
        <taxon>Legionellales</taxon>
        <taxon>Legionellaceae</taxon>
        <taxon>Legionella</taxon>
    </lineage>
</organism>
<keyword evidence="3" id="KW-1185">Reference proteome</keyword>
<evidence type="ECO:0000313" key="2">
    <source>
        <dbReference type="EMBL" id="CDZ78171.1"/>
    </source>
</evidence>